<dbReference type="GO" id="GO:0016740">
    <property type="term" value="F:transferase activity"/>
    <property type="evidence" value="ECO:0007669"/>
    <property type="project" value="UniProtKB-KW"/>
</dbReference>
<dbReference type="RefSeq" id="WP_164472363.1">
    <property type="nucleotide sequence ID" value="NZ_CP033896.1"/>
</dbReference>
<gene>
    <name evidence="2" type="ORF">CCHOA_03315</name>
</gene>
<protein>
    <submittedName>
        <fullName evidence="2">Nucleotidyltransferase substrate binding domain protein</fullName>
    </submittedName>
</protein>
<reference evidence="2 3" key="1">
    <citation type="submission" date="2018-11" db="EMBL/GenBank/DDBJ databases">
        <authorList>
            <person name="Kleinhagauer T."/>
            <person name="Glaeser S.P."/>
            <person name="Spergser J."/>
            <person name="Ruckert C."/>
            <person name="Kaempfer P."/>
            <person name="Busse H.-J."/>
        </authorList>
    </citation>
    <scope>NUCLEOTIDE SEQUENCE [LARGE SCALE GENOMIC DNA]</scope>
    <source>
        <strain evidence="2 3">200CH</strain>
    </source>
</reference>
<keyword evidence="3" id="KW-1185">Reference proteome</keyword>
<accession>A0A3G6J4R7</accession>
<dbReference type="Proteomes" id="UP000269019">
    <property type="component" value="Chromosome"/>
</dbReference>
<feature type="domain" description="DUF294" evidence="1">
    <location>
        <begin position="180"/>
        <end position="270"/>
    </location>
</feature>
<evidence type="ECO:0000313" key="2">
    <source>
        <dbReference type="EMBL" id="AZA13075.1"/>
    </source>
</evidence>
<sequence length="316" mass="33451">MLHDSLEQLRLQAHDATTPGMLHEIATESLLLLRRAIAHDEPAVPLASWLAEVVTGLVHSPAAQASYTGEGQCQRIVTGLFGQGLGIPTAEICWLNVADTVPAAEAADHLLADTFREAGFAVHSPSSATTIGTRETWQSRLAQAVADKHIDQLCMMLDAGSWMTPAVLAALHDRALLQAAVLRSRPPQLKAHHLLPASDSIVDVRGHLITPLSDLARYIAAAAGSPTTRHSERIDAGVQAGVITAATAESLQQCTVAGLQLVFSRFAEGVADLPEPYAMVPQLERSMYGASCRNLSTIIAAVLTSTPSTPSIETSS</sequence>
<dbReference type="EMBL" id="CP033896">
    <property type="protein sequence ID" value="AZA13075.1"/>
    <property type="molecule type" value="Genomic_DNA"/>
</dbReference>
<dbReference type="InterPro" id="IPR018821">
    <property type="entry name" value="DUF294_put_nucleoTrafse_sb-bd"/>
</dbReference>
<organism evidence="2 3">
    <name type="scientific">Corynebacterium choanae</name>
    <dbReference type="NCBI Taxonomy" id="1862358"/>
    <lineage>
        <taxon>Bacteria</taxon>
        <taxon>Bacillati</taxon>
        <taxon>Actinomycetota</taxon>
        <taxon>Actinomycetes</taxon>
        <taxon>Mycobacteriales</taxon>
        <taxon>Corynebacteriaceae</taxon>
        <taxon>Corynebacterium</taxon>
    </lineage>
</organism>
<keyword evidence="2" id="KW-0808">Transferase</keyword>
<evidence type="ECO:0000313" key="3">
    <source>
        <dbReference type="Proteomes" id="UP000269019"/>
    </source>
</evidence>
<dbReference type="KEGG" id="ccho:CCHOA_03315"/>
<evidence type="ECO:0000259" key="1">
    <source>
        <dbReference type="Pfam" id="PF10335"/>
    </source>
</evidence>
<dbReference type="Pfam" id="PF10335">
    <property type="entry name" value="DUF294_C"/>
    <property type="match status" value="1"/>
</dbReference>
<proteinExistence type="predicted"/>
<dbReference type="AlphaFoldDB" id="A0A3G6J4R7"/>
<name>A0A3G6J4R7_9CORY</name>